<dbReference type="eggNOG" id="ENOG5032Y5R">
    <property type="taxonomic scope" value="Bacteria"/>
</dbReference>
<evidence type="ECO:0000313" key="2">
    <source>
        <dbReference type="Proteomes" id="UP000077856"/>
    </source>
</evidence>
<proteinExistence type="predicted"/>
<dbReference type="STRING" id="1196031.A361_09730"/>
<dbReference type="AlphaFoldDB" id="A0A160M9K6"/>
<reference evidence="1 2" key="1">
    <citation type="submission" date="2016-04" db="EMBL/GenBank/DDBJ databases">
        <title>Complete genome sequence of Bacillus oceanisediminis strain 2691.</title>
        <authorList>
            <person name="Jeong H."/>
            <person name="Kim H.J."/>
            <person name="Lee D.-W."/>
        </authorList>
    </citation>
    <scope>NUCLEOTIDE SEQUENCE [LARGE SCALE GENOMIC DNA]</scope>
    <source>
        <strain evidence="1 2">2691</strain>
    </source>
</reference>
<name>A0A160M9K6_9BACI</name>
<keyword evidence="1" id="KW-0969">Cilium</keyword>
<dbReference type="Proteomes" id="UP000077856">
    <property type="component" value="Chromosome"/>
</dbReference>
<protein>
    <submittedName>
        <fullName evidence="1">Flagellar protein</fullName>
    </submittedName>
</protein>
<dbReference type="Pfam" id="PF12611">
    <property type="entry name" value="Flagellar_put"/>
    <property type="match status" value="1"/>
</dbReference>
<evidence type="ECO:0000313" key="1">
    <source>
        <dbReference type="EMBL" id="AND39396.1"/>
    </source>
</evidence>
<keyword evidence="1" id="KW-0282">Flagellum</keyword>
<dbReference type="NCBIfam" id="TIGR02530">
    <property type="entry name" value="flg_new"/>
    <property type="match status" value="1"/>
</dbReference>
<dbReference type="KEGG" id="bon:A361_09730"/>
<sequence length="129" mass="14551">MDKLIFRPIHTQPVITPKGNAVQTSKQSHNKFSDHLQTALQTEGDLIVSKHAKQRLEQRGIHISAERWKQIEEKVKEAKAMGVKESLVLLDNAALVVSAKNNKVITAMDRKETRTQIFTNIDGTIILDQ</sequence>
<dbReference type="RefSeq" id="WP_019381765.1">
    <property type="nucleotide sequence ID" value="NZ_CP015506.1"/>
</dbReference>
<organism evidence="1 2">
    <name type="scientific">Cytobacillus oceanisediminis 2691</name>
    <dbReference type="NCBI Taxonomy" id="1196031"/>
    <lineage>
        <taxon>Bacteria</taxon>
        <taxon>Bacillati</taxon>
        <taxon>Bacillota</taxon>
        <taxon>Bacilli</taxon>
        <taxon>Bacillales</taxon>
        <taxon>Bacillaceae</taxon>
        <taxon>Cytobacillus</taxon>
    </lineage>
</organism>
<accession>A0A160M9K6</accession>
<dbReference type="InterPro" id="IPR013367">
    <property type="entry name" value="Flagellar_put"/>
</dbReference>
<keyword evidence="1" id="KW-0966">Cell projection</keyword>
<gene>
    <name evidence="1" type="ORF">A361_09730</name>
</gene>
<dbReference type="EMBL" id="CP015506">
    <property type="protein sequence ID" value="AND39396.1"/>
    <property type="molecule type" value="Genomic_DNA"/>
</dbReference>